<name>A0ABS6UH00_9PSEU</name>
<dbReference type="RefSeq" id="WP_218591325.1">
    <property type="nucleotide sequence ID" value="NZ_JADQDE010000379.1"/>
</dbReference>
<dbReference type="Proteomes" id="UP000694300">
    <property type="component" value="Unassembled WGS sequence"/>
</dbReference>
<comment type="caution">
    <text evidence="1">The sequence shown here is derived from an EMBL/GenBank/DDBJ whole genome shotgun (WGS) entry which is preliminary data.</text>
</comment>
<sequence>MTVHPSSGSSARIGAEAPERARELLVLRALAEDVTEPVLALRARMVLLCLLGAPSSEVALELGCSRQTVATWRARFRADGVGGLRDAPRQGRPVTLNPAVVVVRTLQPPGDGRSRWSTRRLAADLGISNVSVGAVWRQWGIRPEPAGRVALLTEPVLDAVIVDVLGLFVSRSTVLFAVAVGEPRRRAGAAVGLGRVAGDLLPGIAGRGPSGDELPPAEFLDRLEVQLRARASEPRLLVQGDATACRWAHERAVATVHVIPPHLAWDRVVRVGCLITGADEQGAASVGALRTAITGHAAGGAFGWVRGAGVAPDPVSRATGP</sequence>
<dbReference type="Pfam" id="PF13551">
    <property type="entry name" value="HTH_29"/>
    <property type="match status" value="1"/>
</dbReference>
<dbReference type="EMBL" id="JADQDF010000001">
    <property type="protein sequence ID" value="MBW0131496.1"/>
    <property type="molecule type" value="Genomic_DNA"/>
</dbReference>
<gene>
    <name evidence="1" type="ORF">I4I82_28000</name>
</gene>
<proteinExistence type="predicted"/>
<organism evidence="1 2">
    <name type="scientific">Pseudonocardia oceani</name>
    <dbReference type="NCBI Taxonomy" id="2792013"/>
    <lineage>
        <taxon>Bacteria</taxon>
        <taxon>Bacillati</taxon>
        <taxon>Actinomycetota</taxon>
        <taxon>Actinomycetes</taxon>
        <taxon>Pseudonocardiales</taxon>
        <taxon>Pseudonocardiaceae</taxon>
        <taxon>Pseudonocardia</taxon>
    </lineage>
</organism>
<protein>
    <submittedName>
        <fullName evidence="1">Helix-turn-helix domain containing protein</fullName>
    </submittedName>
</protein>
<reference evidence="1 2" key="1">
    <citation type="submission" date="2020-11" db="EMBL/GenBank/DDBJ databases">
        <title>Pseudonocardia abyssalis sp. nov. and Pseudonocardia oceani sp. nov., description and phylogenomic analysis of two novel actinomycetes isolated from the deep Southern Ocean.</title>
        <authorList>
            <person name="Parra J."/>
        </authorList>
    </citation>
    <scope>NUCLEOTIDE SEQUENCE [LARGE SCALE GENOMIC DNA]</scope>
    <source>
        <strain evidence="2">KRD185</strain>
    </source>
</reference>
<accession>A0ABS6UH00</accession>
<evidence type="ECO:0000313" key="2">
    <source>
        <dbReference type="Proteomes" id="UP000694300"/>
    </source>
</evidence>
<keyword evidence="2" id="KW-1185">Reference proteome</keyword>
<evidence type="ECO:0000313" key="1">
    <source>
        <dbReference type="EMBL" id="MBW0131496.1"/>
    </source>
</evidence>